<reference evidence="7 8" key="2">
    <citation type="journal article" date="2007" name="PLoS Biol.">
        <title>Principles of genome evolution in the Drosophila melanogaster species group.</title>
        <authorList>
            <person name="Ranz J.M."/>
            <person name="Maurin D."/>
            <person name="Chan Y.S."/>
            <person name="von Grotthuss M."/>
            <person name="Hillier L.W."/>
            <person name="Roote J."/>
            <person name="Ashburner M."/>
            <person name="Bergman C.M."/>
        </authorList>
    </citation>
    <scope>NUCLEOTIDE SEQUENCE [LARGE SCALE GENOMIC DNA]</scope>
    <source>
        <strain evidence="8">Tai18E2 / Tucson 14021-0261.01</strain>
    </source>
</reference>
<comment type="subcellular location">
    <subcellularLocation>
        <location evidence="1">Membrane</location>
        <topology evidence="1">Multi-pass membrane protein</topology>
    </subcellularLocation>
</comment>
<evidence type="ECO:0000256" key="1">
    <source>
        <dbReference type="ARBA" id="ARBA00004141"/>
    </source>
</evidence>
<feature type="transmembrane region" description="Helical" evidence="5">
    <location>
        <begin position="219"/>
        <end position="236"/>
    </location>
</feature>
<dbReference type="OrthoDB" id="6416209at2759"/>
<evidence type="ECO:0000259" key="6">
    <source>
        <dbReference type="Pfam" id="PF01569"/>
    </source>
</evidence>
<reference evidence="7 8" key="1">
    <citation type="journal article" date="2007" name="Nature">
        <title>Evolution of genes and genomes on the Drosophila phylogeny.</title>
        <authorList>
            <consortium name="Drosophila 12 Genomes Consortium"/>
            <person name="Clark A.G."/>
            <person name="Eisen M.B."/>
            <person name="Smith D.R."/>
            <person name="Bergman C.M."/>
            <person name="Oliver B."/>
            <person name="Markow T.A."/>
            <person name="Kaufman T.C."/>
            <person name="Kellis M."/>
            <person name="Gelbart W."/>
            <person name="Iyer V.N."/>
            <person name="Pollard D.A."/>
            <person name="Sackton T.B."/>
            <person name="Larracuente A.M."/>
            <person name="Singh N.D."/>
            <person name="Abad J.P."/>
            <person name="Abt D.N."/>
            <person name="Adryan B."/>
            <person name="Aguade M."/>
            <person name="Akashi H."/>
            <person name="Anderson W.W."/>
            <person name="Aquadro C.F."/>
            <person name="Ardell D.H."/>
            <person name="Arguello R."/>
            <person name="Artieri C.G."/>
            <person name="Barbash D.A."/>
            <person name="Barker D."/>
            <person name="Barsanti P."/>
            <person name="Batterham P."/>
            <person name="Batzoglou S."/>
            <person name="Begun D."/>
            <person name="Bhutkar A."/>
            <person name="Blanco E."/>
            <person name="Bosak S.A."/>
            <person name="Bradley R.K."/>
            <person name="Brand A.D."/>
            <person name="Brent M.R."/>
            <person name="Brooks A.N."/>
            <person name="Brown R.H."/>
            <person name="Butlin R.K."/>
            <person name="Caggese C."/>
            <person name="Calvi B.R."/>
            <person name="Bernardo de Carvalho A."/>
            <person name="Caspi A."/>
            <person name="Castrezana S."/>
            <person name="Celniker S.E."/>
            <person name="Chang J.L."/>
            <person name="Chapple C."/>
            <person name="Chatterji S."/>
            <person name="Chinwalla A."/>
            <person name="Civetta A."/>
            <person name="Clifton S.W."/>
            <person name="Comeron J.M."/>
            <person name="Costello J.C."/>
            <person name="Coyne J.A."/>
            <person name="Daub J."/>
            <person name="David R.G."/>
            <person name="Delcher A.L."/>
            <person name="Delehaunty K."/>
            <person name="Do C.B."/>
            <person name="Ebling H."/>
            <person name="Edwards K."/>
            <person name="Eickbush T."/>
            <person name="Evans J.D."/>
            <person name="Filipski A."/>
            <person name="Findeiss S."/>
            <person name="Freyhult E."/>
            <person name="Fulton L."/>
            <person name="Fulton R."/>
            <person name="Garcia A.C."/>
            <person name="Gardiner A."/>
            <person name="Garfield D.A."/>
            <person name="Garvin B.E."/>
            <person name="Gibson G."/>
            <person name="Gilbert D."/>
            <person name="Gnerre S."/>
            <person name="Godfrey J."/>
            <person name="Good R."/>
            <person name="Gotea V."/>
            <person name="Gravely B."/>
            <person name="Greenberg A.J."/>
            <person name="Griffiths-Jones S."/>
            <person name="Gross S."/>
            <person name="Guigo R."/>
            <person name="Gustafson E.A."/>
            <person name="Haerty W."/>
            <person name="Hahn M.W."/>
            <person name="Halligan D.L."/>
            <person name="Halpern A.L."/>
            <person name="Halter G.M."/>
            <person name="Han M.V."/>
            <person name="Heger A."/>
            <person name="Hillier L."/>
            <person name="Hinrichs A.S."/>
            <person name="Holmes I."/>
            <person name="Hoskins R.A."/>
            <person name="Hubisz M.J."/>
            <person name="Hultmark D."/>
            <person name="Huntley M.A."/>
            <person name="Jaffe D.B."/>
            <person name="Jagadeeshan S."/>
            <person name="Jeck W.R."/>
            <person name="Johnson J."/>
            <person name="Jones C.D."/>
            <person name="Jordan W.C."/>
            <person name="Karpen G.H."/>
            <person name="Kataoka E."/>
            <person name="Keightley P.D."/>
            <person name="Kheradpour P."/>
            <person name="Kirkness E.F."/>
            <person name="Koerich L.B."/>
            <person name="Kristiansen K."/>
            <person name="Kudrna D."/>
            <person name="Kulathinal R.J."/>
            <person name="Kumar S."/>
            <person name="Kwok R."/>
            <person name="Lander E."/>
            <person name="Langley C.H."/>
            <person name="Lapoint R."/>
            <person name="Lazzaro B.P."/>
            <person name="Lee S.J."/>
            <person name="Levesque L."/>
            <person name="Li R."/>
            <person name="Lin C.F."/>
            <person name="Lin M.F."/>
            <person name="Lindblad-Toh K."/>
            <person name="Llopart A."/>
            <person name="Long M."/>
            <person name="Low L."/>
            <person name="Lozovsky E."/>
            <person name="Lu J."/>
            <person name="Luo M."/>
            <person name="Machado C.A."/>
            <person name="Makalowski W."/>
            <person name="Marzo M."/>
            <person name="Matsuda M."/>
            <person name="Matzkin L."/>
            <person name="McAllister B."/>
            <person name="McBride C.S."/>
            <person name="McKernan B."/>
            <person name="McKernan K."/>
            <person name="Mendez-Lago M."/>
            <person name="Minx P."/>
            <person name="Mollenhauer M.U."/>
            <person name="Montooth K."/>
            <person name="Mount S.M."/>
            <person name="Mu X."/>
            <person name="Myers E."/>
            <person name="Negre B."/>
            <person name="Newfeld S."/>
            <person name="Nielsen R."/>
            <person name="Noor M.A."/>
            <person name="O'Grady P."/>
            <person name="Pachter L."/>
            <person name="Papaceit M."/>
            <person name="Parisi M.J."/>
            <person name="Parisi M."/>
            <person name="Parts L."/>
            <person name="Pedersen J.S."/>
            <person name="Pesole G."/>
            <person name="Phillippy A.M."/>
            <person name="Ponting C.P."/>
            <person name="Pop M."/>
            <person name="Porcelli D."/>
            <person name="Powell J.R."/>
            <person name="Prohaska S."/>
            <person name="Pruitt K."/>
            <person name="Puig M."/>
            <person name="Quesneville H."/>
            <person name="Ram K.R."/>
            <person name="Rand D."/>
            <person name="Rasmussen M.D."/>
            <person name="Reed L.K."/>
            <person name="Reenan R."/>
            <person name="Reily A."/>
            <person name="Remington K.A."/>
            <person name="Rieger T.T."/>
            <person name="Ritchie M.G."/>
            <person name="Robin C."/>
            <person name="Rogers Y.H."/>
            <person name="Rohde C."/>
            <person name="Rozas J."/>
            <person name="Rubenfield M.J."/>
            <person name="Ruiz A."/>
            <person name="Russo S."/>
            <person name="Salzberg S.L."/>
            <person name="Sanchez-Gracia A."/>
            <person name="Saranga D.J."/>
            <person name="Sato H."/>
            <person name="Schaeffer S.W."/>
            <person name="Schatz M.C."/>
            <person name="Schlenke T."/>
            <person name="Schwartz R."/>
            <person name="Segarra C."/>
            <person name="Singh R.S."/>
            <person name="Sirot L."/>
            <person name="Sirota M."/>
            <person name="Sisneros N.B."/>
            <person name="Smith C.D."/>
            <person name="Smith T.F."/>
            <person name="Spieth J."/>
            <person name="Stage D.E."/>
            <person name="Stark A."/>
            <person name="Stephan W."/>
            <person name="Strausberg R.L."/>
            <person name="Strempel S."/>
            <person name="Sturgill D."/>
            <person name="Sutton G."/>
            <person name="Sutton G.G."/>
            <person name="Tao W."/>
            <person name="Teichmann S."/>
            <person name="Tobari Y.N."/>
            <person name="Tomimura Y."/>
            <person name="Tsolas J.M."/>
            <person name="Valente V.L."/>
            <person name="Venter E."/>
            <person name="Venter J.C."/>
            <person name="Vicario S."/>
            <person name="Vieira F.G."/>
            <person name="Vilella A.J."/>
            <person name="Villasante A."/>
            <person name="Walenz B."/>
            <person name="Wang J."/>
            <person name="Wasserman M."/>
            <person name="Watts T."/>
            <person name="Wilson D."/>
            <person name="Wilson R.K."/>
            <person name="Wing R.A."/>
            <person name="Wolfner M.F."/>
            <person name="Wong A."/>
            <person name="Wong G.K."/>
            <person name="Wu C.I."/>
            <person name="Wu G."/>
            <person name="Yamamoto D."/>
            <person name="Yang H.P."/>
            <person name="Yang S.P."/>
            <person name="Yorke J.A."/>
            <person name="Yoshida K."/>
            <person name="Zdobnov E."/>
            <person name="Zhang P."/>
            <person name="Zhang Y."/>
            <person name="Zimin A.V."/>
            <person name="Baldwin J."/>
            <person name="Abdouelleil A."/>
            <person name="Abdulkadir J."/>
            <person name="Abebe A."/>
            <person name="Abera B."/>
            <person name="Abreu J."/>
            <person name="Acer S.C."/>
            <person name="Aftuck L."/>
            <person name="Alexander A."/>
            <person name="An P."/>
            <person name="Anderson E."/>
            <person name="Anderson S."/>
            <person name="Arachi H."/>
            <person name="Azer M."/>
            <person name="Bachantsang P."/>
            <person name="Barry A."/>
            <person name="Bayul T."/>
            <person name="Berlin A."/>
            <person name="Bessette D."/>
            <person name="Bloom T."/>
            <person name="Blye J."/>
            <person name="Boguslavskiy L."/>
            <person name="Bonnet C."/>
            <person name="Boukhgalter B."/>
            <person name="Bourzgui I."/>
            <person name="Brown A."/>
            <person name="Cahill P."/>
            <person name="Channer S."/>
            <person name="Cheshatsang Y."/>
            <person name="Chuda L."/>
            <person name="Citroen M."/>
            <person name="Collymore A."/>
            <person name="Cooke P."/>
            <person name="Costello M."/>
            <person name="D'Aco K."/>
            <person name="Daza R."/>
            <person name="De Haan G."/>
            <person name="DeGray S."/>
            <person name="DeMaso C."/>
            <person name="Dhargay N."/>
            <person name="Dooley K."/>
            <person name="Dooley E."/>
            <person name="Doricent M."/>
            <person name="Dorje P."/>
            <person name="Dorjee K."/>
            <person name="Dupes A."/>
            <person name="Elong R."/>
            <person name="Falk J."/>
            <person name="Farina A."/>
            <person name="Faro S."/>
            <person name="Ferguson D."/>
            <person name="Fisher S."/>
            <person name="Foley C.D."/>
            <person name="Franke A."/>
            <person name="Friedrich D."/>
            <person name="Gadbois L."/>
            <person name="Gearin G."/>
            <person name="Gearin C.R."/>
            <person name="Giannoukos G."/>
            <person name="Goode T."/>
            <person name="Graham J."/>
            <person name="Grandbois E."/>
            <person name="Grewal S."/>
            <person name="Gyaltsen K."/>
            <person name="Hafez N."/>
            <person name="Hagos B."/>
            <person name="Hall J."/>
            <person name="Henson C."/>
            <person name="Hollinger A."/>
            <person name="Honan T."/>
            <person name="Huard M.D."/>
            <person name="Hughes L."/>
            <person name="Hurhula B."/>
            <person name="Husby M.E."/>
            <person name="Kamat A."/>
            <person name="Kanga B."/>
            <person name="Kashin S."/>
            <person name="Khazanovich D."/>
            <person name="Kisner P."/>
            <person name="Lance K."/>
            <person name="Lara M."/>
            <person name="Lee W."/>
            <person name="Lennon N."/>
            <person name="Letendre F."/>
            <person name="LeVine R."/>
            <person name="Lipovsky A."/>
            <person name="Liu X."/>
            <person name="Liu J."/>
            <person name="Liu S."/>
            <person name="Lokyitsang T."/>
            <person name="Lokyitsang Y."/>
            <person name="Lubonja R."/>
            <person name="Lui A."/>
            <person name="MacDonald P."/>
            <person name="Magnisalis V."/>
            <person name="Maru K."/>
            <person name="Matthews C."/>
            <person name="McCusker W."/>
            <person name="McDonough S."/>
            <person name="Mehta T."/>
            <person name="Meldrim J."/>
            <person name="Meneus L."/>
            <person name="Mihai O."/>
            <person name="Mihalev A."/>
            <person name="Mihova T."/>
            <person name="Mittelman R."/>
            <person name="Mlenga V."/>
            <person name="Montmayeur A."/>
            <person name="Mulrain L."/>
            <person name="Navidi A."/>
            <person name="Naylor J."/>
            <person name="Negash T."/>
            <person name="Nguyen T."/>
            <person name="Nguyen N."/>
            <person name="Nicol R."/>
            <person name="Norbu C."/>
            <person name="Norbu N."/>
            <person name="Novod N."/>
            <person name="O'Neill B."/>
            <person name="Osman S."/>
            <person name="Markiewicz E."/>
            <person name="Oyono O.L."/>
            <person name="Patti C."/>
            <person name="Phunkhang P."/>
            <person name="Pierre F."/>
            <person name="Priest M."/>
            <person name="Raghuraman S."/>
            <person name="Rege F."/>
            <person name="Reyes R."/>
            <person name="Rise C."/>
            <person name="Rogov P."/>
            <person name="Ross K."/>
            <person name="Ryan E."/>
            <person name="Settipalli S."/>
            <person name="Shea T."/>
            <person name="Sherpa N."/>
            <person name="Shi L."/>
            <person name="Shih D."/>
            <person name="Sparrow T."/>
            <person name="Spaulding J."/>
            <person name="Stalker J."/>
            <person name="Stange-Thomann N."/>
            <person name="Stavropoulos S."/>
            <person name="Stone C."/>
            <person name="Strader C."/>
            <person name="Tesfaye S."/>
            <person name="Thomson T."/>
            <person name="Thoulutsang Y."/>
            <person name="Thoulutsang D."/>
            <person name="Topham K."/>
            <person name="Topping I."/>
            <person name="Tsamla T."/>
            <person name="Vassiliev H."/>
            <person name="Vo A."/>
            <person name="Wangchuk T."/>
            <person name="Wangdi T."/>
            <person name="Weiand M."/>
            <person name="Wilkinson J."/>
            <person name="Wilson A."/>
            <person name="Yadav S."/>
            <person name="Young G."/>
            <person name="Yu Q."/>
            <person name="Zembek L."/>
            <person name="Zhong D."/>
            <person name="Zimmer A."/>
            <person name="Zwirko Z."/>
            <person name="Jaffe D.B."/>
            <person name="Alvarez P."/>
            <person name="Brockman W."/>
            <person name="Butler J."/>
            <person name="Chin C."/>
            <person name="Gnerre S."/>
            <person name="Grabherr M."/>
            <person name="Kleber M."/>
            <person name="Mauceli E."/>
            <person name="MacCallum I."/>
        </authorList>
    </citation>
    <scope>NUCLEOTIDE SEQUENCE [LARGE SCALE GENOMIC DNA]</scope>
    <source>
        <strain evidence="8">Tai18E2 / Tucson 14021-0261.01</strain>
    </source>
</reference>
<evidence type="ECO:0000256" key="2">
    <source>
        <dbReference type="ARBA" id="ARBA00022692"/>
    </source>
</evidence>
<keyword evidence="2 5" id="KW-0812">Transmembrane</keyword>
<dbReference type="AlphaFoldDB" id="B4NX86"/>
<organism evidence="7 8">
    <name type="scientific">Drosophila yakuba</name>
    <name type="common">Fruit fly</name>
    <dbReference type="NCBI Taxonomy" id="7245"/>
    <lineage>
        <taxon>Eukaryota</taxon>
        <taxon>Metazoa</taxon>
        <taxon>Ecdysozoa</taxon>
        <taxon>Arthropoda</taxon>
        <taxon>Hexapoda</taxon>
        <taxon>Insecta</taxon>
        <taxon>Pterygota</taxon>
        <taxon>Neoptera</taxon>
        <taxon>Endopterygota</taxon>
        <taxon>Diptera</taxon>
        <taxon>Brachycera</taxon>
        <taxon>Muscomorpha</taxon>
        <taxon>Ephydroidea</taxon>
        <taxon>Drosophilidae</taxon>
        <taxon>Drosophila</taxon>
        <taxon>Sophophora</taxon>
    </lineage>
</organism>
<dbReference type="KEGG" id="dya:Dyak_GE15022"/>
<name>B4NX86_DROYA</name>
<keyword evidence="4 5" id="KW-0472">Membrane</keyword>
<dbReference type="GO" id="GO:0006094">
    <property type="term" value="P:gluconeogenesis"/>
    <property type="evidence" value="ECO:0007669"/>
    <property type="project" value="EnsemblMetazoa"/>
</dbReference>
<dbReference type="Pfam" id="PF01569">
    <property type="entry name" value="PAP2"/>
    <property type="match status" value="1"/>
</dbReference>
<dbReference type="HOGENOM" id="CLU_068750_0_0_1"/>
<dbReference type="GO" id="GO:0016020">
    <property type="term" value="C:membrane"/>
    <property type="evidence" value="ECO:0007669"/>
    <property type="project" value="UniProtKB-SubCell"/>
</dbReference>
<dbReference type="PANTHER" id="PTHR12591">
    <property type="entry name" value="GLUCOSE-6-PHOSPHATASE"/>
    <property type="match status" value="1"/>
</dbReference>
<dbReference type="eggNOG" id="ENOG502QS9B">
    <property type="taxonomic scope" value="Eukaryota"/>
</dbReference>
<dbReference type="EMBL" id="CM000157">
    <property type="protein sequence ID" value="EDW87443.2"/>
    <property type="molecule type" value="Genomic_DNA"/>
</dbReference>
<evidence type="ECO:0000256" key="5">
    <source>
        <dbReference type="SAM" id="Phobius"/>
    </source>
</evidence>
<evidence type="ECO:0000256" key="4">
    <source>
        <dbReference type="ARBA" id="ARBA00023136"/>
    </source>
</evidence>
<evidence type="ECO:0000313" key="7">
    <source>
        <dbReference type="EMBL" id="EDW87443.2"/>
    </source>
</evidence>
<sequence>METIMHVVSGAYNTTLSRELFINEWAQERLSFGKPLWHFFSVQLEPSNMFNIFIPLCGIFSQEILLHLFTAITLISTLNSFEKWICPETRPLWFLREQYANRRVLKKPKVALESNQLSCEVTGGLPCAHSMTFTVFVLILASFFFVRCWDRFVSWRSPFCRCLMYLLIIGMVVCMWLSRLYLATEFLHQCILGSYFGIRALSTFEGHVKYLFSRPRGNAVSTVCFLGGLAVSVYFVKLQLNMDPHWSVREGFKWCPEPTYLRHEVTPVFGLVRDLGNLMGLALASPLYKVEMKQSSFWRRCRLLGLLEFVNYGLRLSTMKQSGRFAFLAYEFIRNAAHTLVLIKYLPKFY</sequence>
<keyword evidence="8" id="KW-1185">Reference proteome</keyword>
<dbReference type="GO" id="GO:0051156">
    <property type="term" value="P:glucose 6-phosphate metabolic process"/>
    <property type="evidence" value="ECO:0007669"/>
    <property type="project" value="TreeGrafter"/>
</dbReference>
<dbReference type="PANTHER" id="PTHR12591:SF0">
    <property type="entry name" value="FI19814P1"/>
    <property type="match status" value="1"/>
</dbReference>
<protein>
    <recommendedName>
        <fullName evidence="6">Phosphatidic acid phosphatase type 2/haloperoxidase domain-containing protein</fullName>
    </recommendedName>
</protein>
<keyword evidence="3 5" id="KW-1133">Transmembrane helix</keyword>
<feature type="domain" description="Phosphatidic acid phosphatase type 2/haloperoxidase" evidence="6">
    <location>
        <begin position="65"/>
        <end position="200"/>
    </location>
</feature>
<dbReference type="GO" id="GO:0004346">
    <property type="term" value="F:glucose-6-phosphatase activity"/>
    <property type="evidence" value="ECO:0007669"/>
    <property type="project" value="TreeGrafter"/>
</dbReference>
<feature type="transmembrane region" description="Helical" evidence="5">
    <location>
        <begin position="158"/>
        <end position="178"/>
    </location>
</feature>
<dbReference type="Proteomes" id="UP000002282">
    <property type="component" value="Chromosome 2L"/>
</dbReference>
<evidence type="ECO:0000256" key="3">
    <source>
        <dbReference type="ARBA" id="ARBA00022989"/>
    </source>
</evidence>
<gene>
    <name evidence="7" type="primary">Dyak\GE15022</name>
    <name evidence="7" type="synonym">dyak_GLEANR_1608</name>
    <name evidence="7" type="synonym">GE15022</name>
    <name evidence="7" type="ORF">Dyak_GE15022</name>
</gene>
<feature type="transmembrane region" description="Helical" evidence="5">
    <location>
        <begin position="128"/>
        <end position="146"/>
    </location>
</feature>
<evidence type="ECO:0000313" key="8">
    <source>
        <dbReference type="Proteomes" id="UP000002282"/>
    </source>
</evidence>
<dbReference type="InterPro" id="IPR000326">
    <property type="entry name" value="PAP2/HPO"/>
</dbReference>
<accession>B4NX86</accession>
<proteinExistence type="predicted"/>